<name>A0A1M7FVI5_9BRAD</name>
<reference evidence="2 3" key="1">
    <citation type="submission" date="2016-10" db="EMBL/GenBank/DDBJ databases">
        <authorList>
            <person name="de Groot N.N."/>
        </authorList>
    </citation>
    <scope>NUCLEOTIDE SEQUENCE [LARGE SCALE GENOMIC DNA]</scope>
    <source>
        <strain evidence="2 3">GAS522</strain>
    </source>
</reference>
<dbReference type="RefSeq" id="WP_074827417.1">
    <property type="nucleotide sequence ID" value="NZ_FNTI01000001.1"/>
</dbReference>
<organism evidence="2 3">
    <name type="scientific">Bradyrhizobium lablabi</name>
    <dbReference type="NCBI Taxonomy" id="722472"/>
    <lineage>
        <taxon>Bacteria</taxon>
        <taxon>Pseudomonadati</taxon>
        <taxon>Pseudomonadota</taxon>
        <taxon>Alphaproteobacteria</taxon>
        <taxon>Hyphomicrobiales</taxon>
        <taxon>Nitrobacteraceae</taxon>
        <taxon>Bradyrhizobium</taxon>
    </lineage>
</organism>
<evidence type="ECO:0000313" key="2">
    <source>
        <dbReference type="EMBL" id="SEE11880.1"/>
    </source>
</evidence>
<dbReference type="InterPro" id="IPR053212">
    <property type="entry name" value="DHP_3-monooxygenase"/>
</dbReference>
<dbReference type="Proteomes" id="UP000183208">
    <property type="component" value="Unassembled WGS sequence"/>
</dbReference>
<dbReference type="InterPro" id="IPR054707">
    <property type="entry name" value="DhpH_subs-bd"/>
</dbReference>
<dbReference type="InterPro" id="IPR036188">
    <property type="entry name" value="FAD/NAD-bd_sf"/>
</dbReference>
<dbReference type="Gene3D" id="3.50.50.60">
    <property type="entry name" value="FAD/NAD(P)-binding domain"/>
    <property type="match status" value="2"/>
</dbReference>
<dbReference type="SUPFAM" id="SSF54373">
    <property type="entry name" value="FAD-linked reductases, C-terminal domain"/>
    <property type="match status" value="1"/>
</dbReference>
<dbReference type="PANTHER" id="PTHR47469">
    <property type="entry name" value="MONOOXYGENASE-LIKE"/>
    <property type="match status" value="1"/>
</dbReference>
<dbReference type="PRINTS" id="PR00420">
    <property type="entry name" value="RNGMNOXGNASE"/>
</dbReference>
<evidence type="ECO:0000313" key="3">
    <source>
        <dbReference type="Proteomes" id="UP000183208"/>
    </source>
</evidence>
<feature type="domain" description="2,6-dihydroxypyridine 3-monooxygenase substrate binding" evidence="1">
    <location>
        <begin position="163"/>
        <end position="291"/>
    </location>
</feature>
<dbReference type="Pfam" id="PF22607">
    <property type="entry name" value="FAD_binding-like"/>
    <property type="match status" value="1"/>
</dbReference>
<dbReference type="NCBIfam" id="NF005566">
    <property type="entry name" value="PRK07236.1"/>
    <property type="match status" value="1"/>
</dbReference>
<accession>A0A1M7FVI5</accession>
<dbReference type="SUPFAM" id="SSF51905">
    <property type="entry name" value="FAD/NAD(P)-binding domain"/>
    <property type="match status" value="1"/>
</dbReference>
<protein>
    <submittedName>
        <fullName evidence="2">2-polyprenyl-6-methoxyphenol hydroxylase</fullName>
    </submittedName>
</protein>
<dbReference type="AlphaFoldDB" id="A0A1M7FVI5"/>
<dbReference type="PANTHER" id="PTHR47469:SF2">
    <property type="entry name" value="OS06G0597600 PROTEIN"/>
    <property type="match status" value="1"/>
</dbReference>
<dbReference type="EMBL" id="FNTI01000001">
    <property type="protein sequence ID" value="SEE11880.1"/>
    <property type="molecule type" value="Genomic_DNA"/>
</dbReference>
<sequence length="369" mass="40067">MRIAVVGGSLAGLFTATLLTQDGHDVTVYERSVHGLEGRGAGLLGRRETFAILRASGCEHVARVGVVARDRIVFSDAGSTVDQKMPPQTQISWDYIYRVFRQRMLDGAYLVDRNVEHLREQADHVVLRFTDGSEAVADLVIGADGIASVARAIVDGPTAANAYAGYVGWRGLLPELALPGFAADDLLERFAYFRMPHSHVIGFLVPGPNGETETGSRRYNWVWYRPAVEPTARDQVLTDLEGRVHPYSLPPGAVSEGARENLVDDARRLLPRAFAAAIEATTRPFVQGIFDYETERMVSRRIALVGDAAFVVRPHTGMGIAKAAADALALRKHLSSATLADALRGYKQERVQVGTAIAASGRELGAHLI</sequence>
<gene>
    <name evidence="2" type="ORF">SAMN05444171_6319</name>
</gene>
<dbReference type="Pfam" id="PF13450">
    <property type="entry name" value="NAD_binding_8"/>
    <property type="match status" value="1"/>
</dbReference>
<proteinExistence type="predicted"/>
<evidence type="ECO:0000259" key="1">
    <source>
        <dbReference type="Pfam" id="PF22607"/>
    </source>
</evidence>